<evidence type="ECO:0000256" key="5">
    <source>
        <dbReference type="ARBA" id="ARBA00023136"/>
    </source>
</evidence>
<name>A0ABW4PIV9_9ACTN</name>
<keyword evidence="2" id="KW-1003">Cell membrane</keyword>
<feature type="transmembrane region" description="Helical" evidence="7">
    <location>
        <begin position="33"/>
        <end position="56"/>
    </location>
</feature>
<feature type="transmembrane region" description="Helical" evidence="7">
    <location>
        <begin position="68"/>
        <end position="90"/>
    </location>
</feature>
<evidence type="ECO:0000256" key="2">
    <source>
        <dbReference type="ARBA" id="ARBA00022475"/>
    </source>
</evidence>
<feature type="region of interest" description="Disordered" evidence="6">
    <location>
        <begin position="425"/>
        <end position="446"/>
    </location>
</feature>
<feature type="transmembrane region" description="Helical" evidence="7">
    <location>
        <begin position="245"/>
        <end position="269"/>
    </location>
</feature>
<keyword evidence="4 7" id="KW-1133">Transmembrane helix</keyword>
<dbReference type="SUPFAM" id="SSF103473">
    <property type="entry name" value="MFS general substrate transporter"/>
    <property type="match status" value="1"/>
</dbReference>
<feature type="transmembrane region" description="Helical" evidence="7">
    <location>
        <begin position="368"/>
        <end position="387"/>
    </location>
</feature>
<dbReference type="Gene3D" id="1.20.1250.20">
    <property type="entry name" value="MFS general substrate transporter like domains"/>
    <property type="match status" value="1"/>
</dbReference>
<evidence type="ECO:0000256" key="6">
    <source>
        <dbReference type="SAM" id="MobiDB-lite"/>
    </source>
</evidence>
<keyword evidence="9" id="KW-1185">Reference proteome</keyword>
<feature type="transmembrane region" description="Helical" evidence="7">
    <location>
        <begin position="111"/>
        <end position="133"/>
    </location>
</feature>
<keyword evidence="5 7" id="KW-0472">Membrane</keyword>
<gene>
    <name evidence="8" type="ORF">ACFSJS_11075</name>
</gene>
<dbReference type="CDD" id="cd06173">
    <property type="entry name" value="MFS_MefA_like"/>
    <property type="match status" value="1"/>
</dbReference>
<dbReference type="InterPro" id="IPR011701">
    <property type="entry name" value="MFS"/>
</dbReference>
<feature type="compositionally biased region" description="Low complexity" evidence="6">
    <location>
        <begin position="429"/>
        <end position="446"/>
    </location>
</feature>
<feature type="transmembrane region" description="Helical" evidence="7">
    <location>
        <begin position="333"/>
        <end position="356"/>
    </location>
</feature>
<protein>
    <submittedName>
        <fullName evidence="8">MFS transporter</fullName>
    </submittedName>
</protein>
<feature type="transmembrane region" description="Helical" evidence="7">
    <location>
        <begin position="176"/>
        <end position="208"/>
    </location>
</feature>
<keyword evidence="3 7" id="KW-0812">Transmembrane</keyword>
<dbReference type="Proteomes" id="UP001597365">
    <property type="component" value="Unassembled WGS sequence"/>
</dbReference>
<dbReference type="PANTHER" id="PTHR23513:SF11">
    <property type="entry name" value="STAPHYLOFERRIN A TRANSPORTER"/>
    <property type="match status" value="1"/>
</dbReference>
<organism evidence="8 9">
    <name type="scientific">Streptomyces desertarenae</name>
    <dbReference type="NCBI Taxonomy" id="2666184"/>
    <lineage>
        <taxon>Bacteria</taxon>
        <taxon>Bacillati</taxon>
        <taxon>Actinomycetota</taxon>
        <taxon>Actinomycetes</taxon>
        <taxon>Kitasatosporales</taxon>
        <taxon>Streptomycetaceae</taxon>
        <taxon>Streptomyces</taxon>
    </lineage>
</organism>
<proteinExistence type="predicted"/>
<evidence type="ECO:0000256" key="7">
    <source>
        <dbReference type="SAM" id="Phobius"/>
    </source>
</evidence>
<dbReference type="InterPro" id="IPR036259">
    <property type="entry name" value="MFS_trans_sf"/>
</dbReference>
<feature type="transmembrane region" description="Helical" evidence="7">
    <location>
        <begin position="281"/>
        <end position="300"/>
    </location>
</feature>
<feature type="transmembrane region" description="Helical" evidence="7">
    <location>
        <begin position="307"/>
        <end position="327"/>
    </location>
</feature>
<evidence type="ECO:0000256" key="3">
    <source>
        <dbReference type="ARBA" id="ARBA00022692"/>
    </source>
</evidence>
<dbReference type="Pfam" id="PF07690">
    <property type="entry name" value="MFS_1"/>
    <property type="match status" value="1"/>
</dbReference>
<dbReference type="RefSeq" id="WP_380899261.1">
    <property type="nucleotide sequence ID" value="NZ_JBHUFU010000005.1"/>
</dbReference>
<evidence type="ECO:0000313" key="9">
    <source>
        <dbReference type="Proteomes" id="UP001597365"/>
    </source>
</evidence>
<feature type="transmembrane region" description="Helical" evidence="7">
    <location>
        <begin position="399"/>
        <end position="420"/>
    </location>
</feature>
<dbReference type="PANTHER" id="PTHR23513">
    <property type="entry name" value="INTEGRAL MEMBRANE EFFLUX PROTEIN-RELATED"/>
    <property type="match status" value="1"/>
</dbReference>
<evidence type="ECO:0000256" key="1">
    <source>
        <dbReference type="ARBA" id="ARBA00004651"/>
    </source>
</evidence>
<feature type="region of interest" description="Disordered" evidence="6">
    <location>
        <begin position="1"/>
        <end position="24"/>
    </location>
</feature>
<comment type="caution">
    <text evidence="8">The sequence shown here is derived from an EMBL/GenBank/DDBJ whole genome shotgun (WGS) entry which is preliminary data.</text>
</comment>
<evidence type="ECO:0000313" key="8">
    <source>
        <dbReference type="EMBL" id="MFD1830207.1"/>
    </source>
</evidence>
<sequence length="446" mass="45228">MSPSSASSRGAGRPRPAPAPESGPPHRLWSRGFLLFFTARAVAVLGDAMLPVALSAGLLRHGMGAGDIGLAMASFTVCLAGFVVFGGVLSDRFDARRLMVGSDLVRMCTQALVAVLFLTGHVVLWQLCAIGAVNGVAAGLFQPGVASTVPKVARDVQGANGMIRTAESLAMLAGPALAGVLVAVASPGGVFLAHAGTYALSALCLVLLRLPRTPQGPPPAAAGGWAAAYRADLAEGWREFRSRTWMWGVIVLWMVLMITVTGPLVPLTATEIISGHDARTYGLVSSALGAGTAVGGLLALRIRPLHPLRAGALALLGYGLYPASVGAQLTPAAIAVCTAASGAAIGFWGVMWATSVQTQVPGPVRGRVHAYEVAGSLAMMPVGQALAGPAAELLGARTVLVAGGAAALAVSLSLLSVPAIRNLRRAGSRDPSGSRSASGPAAENRV</sequence>
<comment type="subcellular location">
    <subcellularLocation>
        <location evidence="1">Cell membrane</location>
        <topology evidence="1">Multi-pass membrane protein</topology>
    </subcellularLocation>
</comment>
<evidence type="ECO:0000256" key="4">
    <source>
        <dbReference type="ARBA" id="ARBA00022989"/>
    </source>
</evidence>
<reference evidence="9" key="1">
    <citation type="journal article" date="2019" name="Int. J. Syst. Evol. Microbiol.">
        <title>The Global Catalogue of Microorganisms (GCM) 10K type strain sequencing project: providing services to taxonomists for standard genome sequencing and annotation.</title>
        <authorList>
            <consortium name="The Broad Institute Genomics Platform"/>
            <consortium name="The Broad Institute Genome Sequencing Center for Infectious Disease"/>
            <person name="Wu L."/>
            <person name="Ma J."/>
        </authorList>
    </citation>
    <scope>NUCLEOTIDE SEQUENCE [LARGE SCALE GENOMIC DNA]</scope>
    <source>
        <strain evidence="9">CGMCC 4.7455</strain>
    </source>
</reference>
<dbReference type="EMBL" id="JBHUFU010000005">
    <property type="protein sequence ID" value="MFD1830207.1"/>
    <property type="molecule type" value="Genomic_DNA"/>
</dbReference>
<feature type="compositionally biased region" description="Low complexity" evidence="6">
    <location>
        <begin position="1"/>
        <end position="14"/>
    </location>
</feature>
<accession>A0ABW4PIV9</accession>